<feature type="domain" description="Outer membrane protein beta-barrel" evidence="2">
    <location>
        <begin position="117"/>
        <end position="282"/>
    </location>
</feature>
<feature type="chain" id="PRO_5046490863" description="Outer membrane protein beta-barrel domain-containing protein" evidence="1">
    <location>
        <begin position="20"/>
        <end position="313"/>
    </location>
</feature>
<reference evidence="3 4" key="1">
    <citation type="submission" date="2011-07" db="EMBL/GenBank/DDBJ databases">
        <title>The complete genome of chromosome of Emticicia oligotrophica DSM 17448.</title>
        <authorList>
            <consortium name="US DOE Joint Genome Institute (JGI-PGF)"/>
            <person name="Lucas S."/>
            <person name="Han J."/>
            <person name="Lapidus A."/>
            <person name="Bruce D."/>
            <person name="Goodwin L."/>
            <person name="Pitluck S."/>
            <person name="Peters L."/>
            <person name="Kyrpides N."/>
            <person name="Mavromatis K."/>
            <person name="Ivanova N."/>
            <person name="Ovchinnikova G."/>
            <person name="Teshima H."/>
            <person name="Detter J.C."/>
            <person name="Tapia R."/>
            <person name="Han C."/>
            <person name="Land M."/>
            <person name="Hauser L."/>
            <person name="Markowitz V."/>
            <person name="Cheng J.-F."/>
            <person name="Hugenholtz P."/>
            <person name="Woyke T."/>
            <person name="Wu D."/>
            <person name="Tindall B."/>
            <person name="Pomrenke H."/>
            <person name="Brambilla E."/>
            <person name="Klenk H.-P."/>
            <person name="Eisen J.A."/>
        </authorList>
    </citation>
    <scope>NUCLEOTIDE SEQUENCE [LARGE SCALE GENOMIC DNA]</scope>
    <source>
        <strain evidence="3 4">DSM 17448</strain>
    </source>
</reference>
<keyword evidence="4" id="KW-1185">Reference proteome</keyword>
<dbReference type="Proteomes" id="UP000002875">
    <property type="component" value="Chromosome"/>
</dbReference>
<evidence type="ECO:0000313" key="4">
    <source>
        <dbReference type="Proteomes" id="UP000002875"/>
    </source>
</evidence>
<evidence type="ECO:0000313" key="3">
    <source>
        <dbReference type="EMBL" id="AFK04527.1"/>
    </source>
</evidence>
<dbReference type="InterPro" id="IPR025665">
    <property type="entry name" value="Beta-barrel_OMP_2"/>
</dbReference>
<protein>
    <recommendedName>
        <fullName evidence="2">Outer membrane protein beta-barrel domain-containing protein</fullName>
    </recommendedName>
</protein>
<accession>A0ABN4ASK7</accession>
<name>A0ABN4ASK7_EMTOG</name>
<evidence type="ECO:0000256" key="1">
    <source>
        <dbReference type="SAM" id="SignalP"/>
    </source>
</evidence>
<dbReference type="Pfam" id="PF13568">
    <property type="entry name" value="OMP_b-brl_2"/>
    <property type="match status" value="1"/>
</dbReference>
<organism evidence="3 4">
    <name type="scientific">Emticicia oligotrophica (strain DSM 17448 / CIP 109782 / MTCC 6937 / GPTSA100-15)</name>
    <dbReference type="NCBI Taxonomy" id="929562"/>
    <lineage>
        <taxon>Bacteria</taxon>
        <taxon>Pseudomonadati</taxon>
        <taxon>Bacteroidota</taxon>
        <taxon>Cytophagia</taxon>
        <taxon>Cytophagales</taxon>
        <taxon>Leadbetterellaceae</taxon>
        <taxon>Emticicia</taxon>
    </lineage>
</organism>
<keyword evidence="1" id="KW-0732">Signal</keyword>
<gene>
    <name evidence="3" type="ordered locus">Emtol_3398</name>
</gene>
<dbReference type="RefSeq" id="WP_015030218.1">
    <property type="nucleotide sequence ID" value="NC_018748.1"/>
</dbReference>
<feature type="signal peptide" evidence="1">
    <location>
        <begin position="1"/>
        <end position="19"/>
    </location>
</feature>
<dbReference type="EMBL" id="CP002961">
    <property type="protein sequence ID" value="AFK04527.1"/>
    <property type="molecule type" value="Genomic_DNA"/>
</dbReference>
<proteinExistence type="predicted"/>
<evidence type="ECO:0000259" key="2">
    <source>
        <dbReference type="Pfam" id="PF13568"/>
    </source>
</evidence>
<sequence>MKKTILTTFTLLFSLYSLAQKLTKSEVMEILTKNSHSEKVISKALELSLDFQETEQINLLKKSGVYDDIIIVIINNHIKTSSNNLKEILDYQNKGYSIDLISKYVLTLPKYSKQKSAPNHQIEFGINTGLQNVHFDNYTEMTNIPQINDFRVIFGANIQYSFTKNVWISSGINYEQKGTRLRAFDGTAKGRIANIRIPYIEVPVSLNVGVGNKTKCYLSIGGYGSFAMTKPTYISHGFTYTNTKLNTNTPIDFGSIVGLGFKMKQKDFGNVFMEIRYSQGFRYVKLNDILVRNKNLGVVIGATFNKRKRKFNN</sequence>